<dbReference type="EMBL" id="FJOG01000007">
    <property type="protein sequence ID" value="CZR55986.1"/>
    <property type="molecule type" value="Genomic_DNA"/>
</dbReference>
<reference evidence="1 2" key="1">
    <citation type="submission" date="2016-03" db="EMBL/GenBank/DDBJ databases">
        <authorList>
            <person name="Ploux O."/>
        </authorList>
    </citation>
    <scope>NUCLEOTIDE SEQUENCE [LARGE SCALE GENOMIC DNA]</scope>
    <source>
        <strain evidence="1 2">UAMH 11012</strain>
    </source>
</reference>
<evidence type="ECO:0000313" key="2">
    <source>
        <dbReference type="Proteomes" id="UP000184330"/>
    </source>
</evidence>
<organism evidence="1 2">
    <name type="scientific">Phialocephala subalpina</name>
    <dbReference type="NCBI Taxonomy" id="576137"/>
    <lineage>
        <taxon>Eukaryota</taxon>
        <taxon>Fungi</taxon>
        <taxon>Dikarya</taxon>
        <taxon>Ascomycota</taxon>
        <taxon>Pezizomycotina</taxon>
        <taxon>Leotiomycetes</taxon>
        <taxon>Helotiales</taxon>
        <taxon>Mollisiaceae</taxon>
        <taxon>Phialocephala</taxon>
        <taxon>Phialocephala fortinii species complex</taxon>
    </lineage>
</organism>
<protein>
    <submittedName>
        <fullName evidence="1">Uncharacterized protein</fullName>
    </submittedName>
</protein>
<accession>A0A1L7WTB2</accession>
<evidence type="ECO:0000313" key="1">
    <source>
        <dbReference type="EMBL" id="CZR55986.1"/>
    </source>
</evidence>
<gene>
    <name evidence="1" type="ORF">PAC_05874</name>
</gene>
<dbReference type="OrthoDB" id="10598942at2759"/>
<sequence>MAPSFSTLPDEILSKILEQVYVEDSESLATLCQVNKQLYHLETAILHRSVNITPLKLVKLSEMDTRGSGGNLRGNVAKFARDVSVKGEGFDRAILAGLLSEMKSLGTIRPHGNKPFRGQS</sequence>
<dbReference type="SUPFAM" id="SSF81383">
    <property type="entry name" value="F-box domain"/>
    <property type="match status" value="1"/>
</dbReference>
<dbReference type="Proteomes" id="UP000184330">
    <property type="component" value="Unassembled WGS sequence"/>
</dbReference>
<dbReference type="InterPro" id="IPR036047">
    <property type="entry name" value="F-box-like_dom_sf"/>
</dbReference>
<keyword evidence="2" id="KW-1185">Reference proteome</keyword>
<dbReference type="AlphaFoldDB" id="A0A1L7WTB2"/>
<proteinExistence type="predicted"/>
<name>A0A1L7WTB2_9HELO</name>